<dbReference type="Ensembl" id="ENSAOWT00000025123.1">
    <property type="protein sequence ID" value="ENSAOWP00000022168.1"/>
    <property type="gene ID" value="ENSAOWG00000014517.1"/>
</dbReference>
<dbReference type="PANTHER" id="PTHR15672:SF13">
    <property type="entry name" value="R3H DOMAIN-CONTAINING PROTEIN 2"/>
    <property type="match status" value="1"/>
</dbReference>
<accession>A0A8B9Q933</accession>
<evidence type="ECO:0000313" key="6">
    <source>
        <dbReference type="Proteomes" id="UP000694424"/>
    </source>
</evidence>
<evidence type="ECO:0000259" key="3">
    <source>
        <dbReference type="PROSITE" id="PS51061"/>
    </source>
</evidence>
<feature type="region of interest" description="Disordered" evidence="2">
    <location>
        <begin position="414"/>
        <end position="464"/>
    </location>
</feature>
<dbReference type="PROSITE" id="PS51061">
    <property type="entry name" value="R3H"/>
    <property type="match status" value="1"/>
</dbReference>
<evidence type="ECO:0000256" key="1">
    <source>
        <dbReference type="ARBA" id="ARBA00022553"/>
    </source>
</evidence>
<protein>
    <submittedName>
        <fullName evidence="5">R3H domain containing 2</fullName>
    </submittedName>
</protein>
<dbReference type="InterPro" id="IPR051937">
    <property type="entry name" value="R3H_domain_containing"/>
</dbReference>
<dbReference type="AlphaFoldDB" id="A0A8B9Q933"/>
<feature type="region of interest" description="Disordered" evidence="2">
    <location>
        <begin position="256"/>
        <end position="289"/>
    </location>
</feature>
<dbReference type="Pfam" id="PF01424">
    <property type="entry name" value="R3H"/>
    <property type="match status" value="1"/>
</dbReference>
<feature type="region of interest" description="Disordered" evidence="2">
    <location>
        <begin position="310"/>
        <end position="380"/>
    </location>
</feature>
<feature type="compositionally biased region" description="Low complexity" evidence="2">
    <location>
        <begin position="741"/>
        <end position="751"/>
    </location>
</feature>
<feature type="compositionally biased region" description="Basic and acidic residues" evidence="2">
    <location>
        <begin position="258"/>
        <end position="271"/>
    </location>
</feature>
<feature type="region of interest" description="Disordered" evidence="2">
    <location>
        <begin position="585"/>
        <end position="644"/>
    </location>
</feature>
<dbReference type="CDD" id="cd02642">
    <property type="entry name" value="R3H_encore_like"/>
    <property type="match status" value="1"/>
</dbReference>
<feature type="region of interest" description="Disordered" evidence="2">
    <location>
        <begin position="714"/>
        <end position="751"/>
    </location>
</feature>
<dbReference type="SUPFAM" id="SSF82708">
    <property type="entry name" value="R3H domain"/>
    <property type="match status" value="1"/>
</dbReference>
<feature type="domain" description="SUZ" evidence="4">
    <location>
        <begin position="234"/>
        <end position="304"/>
    </location>
</feature>
<feature type="compositionally biased region" description="Low complexity" evidence="2">
    <location>
        <begin position="610"/>
        <end position="623"/>
    </location>
</feature>
<feature type="compositionally biased region" description="Basic residues" evidence="2">
    <location>
        <begin position="59"/>
        <end position="72"/>
    </location>
</feature>
<organism evidence="5 6">
    <name type="scientific">Apteryx owenii</name>
    <name type="common">Little spotted kiwi</name>
    <dbReference type="NCBI Taxonomy" id="8824"/>
    <lineage>
        <taxon>Eukaryota</taxon>
        <taxon>Metazoa</taxon>
        <taxon>Chordata</taxon>
        <taxon>Craniata</taxon>
        <taxon>Vertebrata</taxon>
        <taxon>Euteleostomi</taxon>
        <taxon>Archelosauria</taxon>
        <taxon>Archosauria</taxon>
        <taxon>Dinosauria</taxon>
        <taxon>Saurischia</taxon>
        <taxon>Theropoda</taxon>
        <taxon>Coelurosauria</taxon>
        <taxon>Aves</taxon>
        <taxon>Palaeognathae</taxon>
        <taxon>Apterygiformes</taxon>
        <taxon>Apterygidae</taxon>
        <taxon>Apteryx</taxon>
    </lineage>
</organism>
<feature type="compositionally biased region" description="Basic and acidic residues" evidence="2">
    <location>
        <begin position="110"/>
        <end position="144"/>
    </location>
</feature>
<proteinExistence type="predicted"/>
<feature type="compositionally biased region" description="Polar residues" evidence="2">
    <location>
        <begin position="1"/>
        <end position="10"/>
    </location>
</feature>
<evidence type="ECO:0000259" key="4">
    <source>
        <dbReference type="PROSITE" id="PS51673"/>
    </source>
</evidence>
<dbReference type="Gene3D" id="3.30.1370.50">
    <property type="entry name" value="R3H-like domain"/>
    <property type="match status" value="1"/>
</dbReference>
<feature type="region of interest" description="Disordered" evidence="2">
    <location>
        <begin position="955"/>
        <end position="975"/>
    </location>
</feature>
<feature type="region of interest" description="Disordered" evidence="2">
    <location>
        <begin position="492"/>
        <end position="526"/>
    </location>
</feature>
<dbReference type="FunFam" id="3.30.1370.50:FF:000001">
    <property type="entry name" value="R3H domain-containing protein 2 isoform 1"/>
    <property type="match status" value="1"/>
</dbReference>
<dbReference type="PANTHER" id="PTHR15672">
    <property type="entry name" value="CAMP-REGULATED PHOSPHOPROTEIN 21 RELATED R3H DOMAIN CONTAINING PROTEIN"/>
    <property type="match status" value="1"/>
</dbReference>
<feature type="compositionally biased region" description="Polar residues" evidence="2">
    <location>
        <begin position="593"/>
        <end position="602"/>
    </location>
</feature>
<dbReference type="Pfam" id="PF12752">
    <property type="entry name" value="SUZ"/>
    <property type="match status" value="1"/>
</dbReference>
<dbReference type="GO" id="GO:0003676">
    <property type="term" value="F:nucleic acid binding"/>
    <property type="evidence" value="ECO:0007669"/>
    <property type="project" value="UniProtKB-UniRule"/>
</dbReference>
<feature type="compositionally biased region" description="Polar residues" evidence="2">
    <location>
        <begin position="419"/>
        <end position="428"/>
    </location>
</feature>
<dbReference type="InterPro" id="IPR024771">
    <property type="entry name" value="SUZ"/>
</dbReference>
<feature type="compositionally biased region" description="Basic and acidic residues" evidence="2">
    <location>
        <begin position="12"/>
        <end position="27"/>
    </location>
</feature>
<feature type="compositionally biased region" description="Polar residues" evidence="2">
    <location>
        <begin position="508"/>
        <end position="518"/>
    </location>
</feature>
<feature type="region of interest" description="Disordered" evidence="2">
    <location>
        <begin position="107"/>
        <end position="145"/>
    </location>
</feature>
<dbReference type="Proteomes" id="UP000694424">
    <property type="component" value="Unplaced"/>
</dbReference>
<keyword evidence="6" id="KW-1185">Reference proteome</keyword>
<feature type="compositionally biased region" description="Pro residues" evidence="2">
    <location>
        <begin position="441"/>
        <end position="454"/>
    </location>
</feature>
<feature type="region of interest" description="Disordered" evidence="2">
    <location>
        <begin position="1"/>
        <end position="72"/>
    </location>
</feature>
<feature type="region of interest" description="Disordered" evidence="2">
    <location>
        <begin position="547"/>
        <end position="570"/>
    </location>
</feature>
<sequence length="1029" mass="113013">MSNSNTTQETLEIMKESEKKVVEESVNKTKFVSRSPSKEEAEKDGGEEINVRQESQRRTSSHGHARKRAKSNSKLKLVRSLAVCEESSSPFVDGLLESQDIIQLHISCPSDKEEEKSTKDGAEKEEKDKNKEKAPRKMLSRDSSQEYTDSTGIDLHEFLVNTLKKNPRDRMMLLKLEQEILEFISDNNNQFKKFPQMTSYHRMLLHRVAAYFGMDHNVDQTGKAVIINKTSNTRIPEQRFSEHIKDEKNAEFPQRFILKRDDTSMDRDDNQIRLPLQDGRRSKSIEEREEEYQRVRERIFARETGQNGYLTDSRISKEGFSSSSHKRRQIFRGNRDSLNRASGSRQSSTESEIKSLEPRPWSSTDSDGSIRNLRPPVTKASSFSGISILTRGDSIGSSKGSTASRTSRAGLVLGAPDACSQSPSSQPNRGLLPCAAQQPQPQSPQQPQPQPQGLPPTAQQQPAMSNHMISQPVPALQPVQYSPSSCPQVLLPVSPPQQYNMGDELSNPFGQISLSRQGSAEAPDPSSAVFQSSLISQHPQQTGFIMTSPGQPIPTSNYSASGHTAPTQQVLQPQSYIQPPQQIQVSYYPPGQYPNSSQQYRSLSHPVAYSSQRTQQLPQQSQQPGVMGVQQAQPPGLLSSQRSSMGSQMQGLMVQYTPLPSYQVPVASESQNVVQQPFQQPVLVPASQSVQGGLQAGGVPIYYSVIPTAQQNGTSPSVGFLQPPGSEQYQMPQSPSPCSPPQMQQQYSGVSPSGPGVVVMQLNVPNGPQPPQNPPVVQWSHCKYYSLDQRGQKPGDLYNPDTSAQASAQLNSPITSPTQSPTPSPVTNLNSVCTGLSPLPVLTQFPRPMGPAQGDGRYSLLGQPLQYNLSICPPPLLHNQPNYSAHQGQTGMKHGNRGKRQALKSASTDLGTSDVVLGRVLEVTDLPEGITRTEADKLFTQLAMAGAKIQWLKETQGRRGDGGGGDNNGTPENGRHTDLAALYTIVAVFPSPLAAQNASLRLNNSLSRFKLRVAKKNYDLRVLERASSQ</sequence>
<evidence type="ECO:0000256" key="2">
    <source>
        <dbReference type="SAM" id="MobiDB-lite"/>
    </source>
</evidence>
<name>A0A8B9Q933_APTOW</name>
<feature type="compositionally biased region" description="Polar residues" evidence="2">
    <location>
        <begin position="339"/>
        <end position="350"/>
    </location>
</feature>
<feature type="domain" description="R3H" evidence="3">
    <location>
        <begin position="170"/>
        <end position="233"/>
    </location>
</feature>
<reference evidence="5" key="2">
    <citation type="submission" date="2025-09" db="UniProtKB">
        <authorList>
            <consortium name="Ensembl"/>
        </authorList>
    </citation>
    <scope>IDENTIFICATION</scope>
</reference>
<feature type="compositionally biased region" description="Basic and acidic residues" evidence="2">
    <location>
        <begin position="36"/>
        <end position="57"/>
    </location>
</feature>
<reference evidence="5" key="1">
    <citation type="submission" date="2025-08" db="UniProtKB">
        <authorList>
            <consortium name="Ensembl"/>
        </authorList>
    </citation>
    <scope>IDENTIFICATION</scope>
</reference>
<evidence type="ECO:0000313" key="5">
    <source>
        <dbReference type="Ensembl" id="ENSAOWP00000022168.1"/>
    </source>
</evidence>
<dbReference type="SMART" id="SM00393">
    <property type="entry name" value="R3H"/>
    <property type="match status" value="1"/>
</dbReference>
<keyword evidence="1" id="KW-0597">Phosphoprotein</keyword>
<dbReference type="InterPro" id="IPR036867">
    <property type="entry name" value="R3H_dom_sf"/>
</dbReference>
<dbReference type="InterPro" id="IPR001374">
    <property type="entry name" value="R3H_dom"/>
</dbReference>
<feature type="compositionally biased region" description="Basic and acidic residues" evidence="2">
    <location>
        <begin position="278"/>
        <end position="289"/>
    </location>
</feature>
<dbReference type="PROSITE" id="PS51673">
    <property type="entry name" value="SUZ"/>
    <property type="match status" value="1"/>
</dbReference>